<sequence length="71" mass="8021">MKLRTQLVTAVAASIGTASIRTSDPAQKWYDQVQRVSERVSELATDPCASIGQVARLRHRWRASQRVCRPR</sequence>
<reference evidence="1" key="1">
    <citation type="submission" date="2018-01" db="EMBL/GenBank/DDBJ databases">
        <title>An insight into the sialome of Amazonian anophelines.</title>
        <authorList>
            <person name="Ribeiro J.M."/>
            <person name="Scarpassa V."/>
            <person name="Calvo E."/>
        </authorList>
    </citation>
    <scope>NUCLEOTIDE SEQUENCE</scope>
</reference>
<evidence type="ECO:0000313" key="1">
    <source>
        <dbReference type="EMBL" id="MBW73262.1"/>
    </source>
</evidence>
<accession>A0A2M4D6R1</accession>
<proteinExistence type="predicted"/>
<dbReference type="AlphaFoldDB" id="A0A2M4D6R1"/>
<protein>
    <submittedName>
        <fullName evidence="1">Putative secreted protein</fullName>
    </submittedName>
</protein>
<dbReference type="EMBL" id="GGFL01009084">
    <property type="protein sequence ID" value="MBW73262.1"/>
    <property type="molecule type" value="Transcribed_RNA"/>
</dbReference>
<organism evidence="1">
    <name type="scientific">Anopheles darlingi</name>
    <name type="common">Mosquito</name>
    <dbReference type="NCBI Taxonomy" id="43151"/>
    <lineage>
        <taxon>Eukaryota</taxon>
        <taxon>Metazoa</taxon>
        <taxon>Ecdysozoa</taxon>
        <taxon>Arthropoda</taxon>
        <taxon>Hexapoda</taxon>
        <taxon>Insecta</taxon>
        <taxon>Pterygota</taxon>
        <taxon>Neoptera</taxon>
        <taxon>Endopterygota</taxon>
        <taxon>Diptera</taxon>
        <taxon>Nematocera</taxon>
        <taxon>Culicoidea</taxon>
        <taxon>Culicidae</taxon>
        <taxon>Anophelinae</taxon>
        <taxon>Anopheles</taxon>
    </lineage>
</organism>
<name>A0A2M4D6R1_ANODA</name>